<name>A0A1W0E692_9MICR</name>
<evidence type="ECO:0000256" key="2">
    <source>
        <dbReference type="SAM" id="SignalP"/>
    </source>
</evidence>
<proteinExistence type="predicted"/>
<dbReference type="Proteomes" id="UP000192758">
    <property type="component" value="Unassembled WGS sequence"/>
</dbReference>
<feature type="transmembrane region" description="Helical" evidence="1">
    <location>
        <begin position="50"/>
        <end position="71"/>
    </location>
</feature>
<gene>
    <name evidence="3" type="ORF">EHP00_1404</name>
</gene>
<evidence type="ECO:0000313" key="4">
    <source>
        <dbReference type="Proteomes" id="UP000192758"/>
    </source>
</evidence>
<keyword evidence="4" id="KW-1185">Reference proteome</keyword>
<dbReference type="VEuPathDB" id="MicrosporidiaDB:EHP00_1404"/>
<feature type="transmembrane region" description="Helical" evidence="1">
    <location>
        <begin position="138"/>
        <end position="158"/>
    </location>
</feature>
<comment type="caution">
    <text evidence="3">The sequence shown here is derived from an EMBL/GenBank/DDBJ whole genome shotgun (WGS) entry which is preliminary data.</text>
</comment>
<keyword evidence="2" id="KW-0732">Signal</keyword>
<feature type="signal peptide" evidence="2">
    <location>
        <begin position="1"/>
        <end position="19"/>
    </location>
</feature>
<evidence type="ECO:0000256" key="1">
    <source>
        <dbReference type="SAM" id="Phobius"/>
    </source>
</evidence>
<reference evidence="3 4" key="1">
    <citation type="journal article" date="2017" name="Environ. Microbiol.">
        <title>Decay of the glycolytic pathway and adaptation to intranuclear parasitism within Enterocytozoonidae microsporidia.</title>
        <authorList>
            <person name="Wiredu Boakye D."/>
            <person name="Jaroenlak P."/>
            <person name="Prachumwat A."/>
            <person name="Williams T.A."/>
            <person name="Bateman K.S."/>
            <person name="Itsathitphaisarn O."/>
            <person name="Sritunyalucksana K."/>
            <person name="Paszkiewicz K.H."/>
            <person name="Moore K.A."/>
            <person name="Stentiford G.D."/>
            <person name="Williams B.A."/>
        </authorList>
    </citation>
    <scope>NUCLEOTIDE SEQUENCE [LARGE SCALE GENOMIC DNA]</scope>
    <source>
        <strain evidence="3 4">TH1</strain>
    </source>
</reference>
<dbReference type="AlphaFoldDB" id="A0A1W0E692"/>
<feature type="chain" id="PRO_5012212894" evidence="2">
    <location>
        <begin position="20"/>
        <end position="160"/>
    </location>
</feature>
<keyword evidence="1" id="KW-1133">Transmembrane helix</keyword>
<accession>A0A1W0E692</accession>
<evidence type="ECO:0000313" key="3">
    <source>
        <dbReference type="EMBL" id="OQS54763.1"/>
    </source>
</evidence>
<protein>
    <submittedName>
        <fullName evidence="3">Uncharacterized protein</fullName>
    </submittedName>
</protein>
<keyword evidence="1" id="KW-0812">Transmembrane</keyword>
<keyword evidence="1" id="KW-0472">Membrane</keyword>
<feature type="transmembrane region" description="Helical" evidence="1">
    <location>
        <begin position="97"/>
        <end position="118"/>
    </location>
</feature>
<organism evidence="3 4">
    <name type="scientific">Ecytonucleospora hepatopenaei</name>
    <dbReference type="NCBI Taxonomy" id="646526"/>
    <lineage>
        <taxon>Eukaryota</taxon>
        <taxon>Fungi</taxon>
        <taxon>Fungi incertae sedis</taxon>
        <taxon>Microsporidia</taxon>
        <taxon>Enterocytozoonidae</taxon>
        <taxon>Ecytonucleospora</taxon>
    </lineage>
</organism>
<dbReference type="EMBL" id="MNPJ01000017">
    <property type="protein sequence ID" value="OQS54763.1"/>
    <property type="molecule type" value="Genomic_DNA"/>
</dbReference>
<sequence length="160" mass="18303">MSNFFSFLTHLAVVILTCAGLIKIYGCKCECLVVQKMYSILGHSLVTKEMMFLFGLGLMFQIFLICNYFSFRVTTRFLIKNLVVLQVNYLLGKNIGFNFDVVSGIFNTATCLLFLATLSGSLQFFKNCLYTSFCTTNVFLFLILTIPKFELFVIMLNYKI</sequence>